<evidence type="ECO:0000313" key="1">
    <source>
        <dbReference type="EMBL" id="MBB5152879.1"/>
    </source>
</evidence>
<dbReference type="Gene3D" id="1.25.40.10">
    <property type="entry name" value="Tetratricopeptide repeat domain"/>
    <property type="match status" value="1"/>
</dbReference>
<reference evidence="1 2" key="1">
    <citation type="submission" date="2020-08" db="EMBL/GenBank/DDBJ databases">
        <title>Sequencing the genomes of 1000 actinobacteria strains.</title>
        <authorList>
            <person name="Klenk H.-P."/>
        </authorList>
    </citation>
    <scope>NUCLEOTIDE SEQUENCE [LARGE SCALE GENOMIC DNA]</scope>
    <source>
        <strain evidence="1 2">DSM 45584</strain>
    </source>
</reference>
<evidence type="ECO:0000313" key="2">
    <source>
        <dbReference type="Proteomes" id="UP000584374"/>
    </source>
</evidence>
<sequence length="185" mass="20995">MIPQLRTSTDIHWFSAALVFPGVSASLHGDSQRVTAVYEELLALSREHGENWRRSYALWGLGVEAWRQGQPERAATLARESLELQQEFKDHHCTGLCAETIAWVATSEGRYDDAARLFGAAETIRREAGAPLLTFRRYHDECEQQTRQALGDDHYRNCFAQGLGCQPRTSDRIPPRQTTTRRAHT</sequence>
<dbReference type="EMBL" id="JACHIW010000001">
    <property type="protein sequence ID" value="MBB5152879.1"/>
    <property type="molecule type" value="Genomic_DNA"/>
</dbReference>
<dbReference type="SUPFAM" id="SSF48452">
    <property type="entry name" value="TPR-like"/>
    <property type="match status" value="1"/>
</dbReference>
<dbReference type="InterPro" id="IPR011990">
    <property type="entry name" value="TPR-like_helical_dom_sf"/>
</dbReference>
<proteinExistence type="predicted"/>
<dbReference type="RefSeq" id="WP_184722886.1">
    <property type="nucleotide sequence ID" value="NZ_JACHIW010000001.1"/>
</dbReference>
<comment type="caution">
    <text evidence="1">The sequence shown here is derived from an EMBL/GenBank/DDBJ whole genome shotgun (WGS) entry which is preliminary data.</text>
</comment>
<name>A0A840Q2C5_9PSEU</name>
<gene>
    <name evidence="1" type="ORF">BJ970_000413</name>
</gene>
<evidence type="ECO:0008006" key="3">
    <source>
        <dbReference type="Google" id="ProtNLM"/>
    </source>
</evidence>
<dbReference type="Proteomes" id="UP000584374">
    <property type="component" value="Unassembled WGS sequence"/>
</dbReference>
<dbReference type="Pfam" id="PF13424">
    <property type="entry name" value="TPR_12"/>
    <property type="match status" value="1"/>
</dbReference>
<protein>
    <recommendedName>
        <fullName evidence="3">Tetratricopeptide repeat protein</fullName>
    </recommendedName>
</protein>
<organism evidence="1 2">
    <name type="scientific">Saccharopolyspora phatthalungensis</name>
    <dbReference type="NCBI Taxonomy" id="664693"/>
    <lineage>
        <taxon>Bacteria</taxon>
        <taxon>Bacillati</taxon>
        <taxon>Actinomycetota</taxon>
        <taxon>Actinomycetes</taxon>
        <taxon>Pseudonocardiales</taxon>
        <taxon>Pseudonocardiaceae</taxon>
        <taxon>Saccharopolyspora</taxon>
    </lineage>
</organism>
<dbReference type="AlphaFoldDB" id="A0A840Q2C5"/>
<keyword evidence="2" id="KW-1185">Reference proteome</keyword>
<accession>A0A840Q2C5</accession>